<dbReference type="Proteomes" id="UP000230233">
    <property type="component" value="Chromosome IV"/>
</dbReference>
<name>A0A2G5UCH2_9PELO</name>
<sequence length="131" mass="15715">MDLEPGEVVDLEPEQLELLTEFLKKREEDSGKPIGLEELKDWETEVLDQFQKTMEHAKKITGWSEEEILNQADELILKAKEMLELEKEVSIFMKNWSRNFQYFPIFRLRPILERLRPICSSMSQKEVFEYF</sequence>
<dbReference type="AlphaFoldDB" id="A0A2G5UCH2"/>
<keyword evidence="2" id="KW-1185">Reference proteome</keyword>
<evidence type="ECO:0000313" key="1">
    <source>
        <dbReference type="EMBL" id="PIC37265.1"/>
    </source>
</evidence>
<evidence type="ECO:0000313" key="2">
    <source>
        <dbReference type="Proteomes" id="UP000230233"/>
    </source>
</evidence>
<proteinExistence type="predicted"/>
<protein>
    <submittedName>
        <fullName evidence="1">Uncharacterized protein</fullName>
    </submittedName>
</protein>
<dbReference type="EMBL" id="PDUG01000004">
    <property type="protein sequence ID" value="PIC37265.1"/>
    <property type="molecule type" value="Genomic_DNA"/>
</dbReference>
<reference evidence="2" key="1">
    <citation type="submission" date="2017-10" db="EMBL/GenBank/DDBJ databases">
        <title>Rapid genome shrinkage in a self-fertile nematode reveals novel sperm competition proteins.</title>
        <authorList>
            <person name="Yin D."/>
            <person name="Schwarz E.M."/>
            <person name="Thomas C.G."/>
            <person name="Felde R.L."/>
            <person name="Korf I.F."/>
            <person name="Cutter A.D."/>
            <person name="Schartner C.M."/>
            <person name="Ralston E.J."/>
            <person name="Meyer B.J."/>
            <person name="Haag E.S."/>
        </authorList>
    </citation>
    <scope>NUCLEOTIDE SEQUENCE [LARGE SCALE GENOMIC DNA]</scope>
    <source>
        <strain evidence="2">JU1422</strain>
    </source>
</reference>
<gene>
    <name evidence="1" type="primary">Cnig_chr_IV.g15950</name>
    <name evidence="1" type="ORF">B9Z55_015950</name>
</gene>
<accession>A0A2G5UCH2</accession>
<dbReference type="OrthoDB" id="10380308at2759"/>
<comment type="caution">
    <text evidence="1">The sequence shown here is derived from an EMBL/GenBank/DDBJ whole genome shotgun (WGS) entry which is preliminary data.</text>
</comment>
<organism evidence="1 2">
    <name type="scientific">Caenorhabditis nigoni</name>
    <dbReference type="NCBI Taxonomy" id="1611254"/>
    <lineage>
        <taxon>Eukaryota</taxon>
        <taxon>Metazoa</taxon>
        <taxon>Ecdysozoa</taxon>
        <taxon>Nematoda</taxon>
        <taxon>Chromadorea</taxon>
        <taxon>Rhabditida</taxon>
        <taxon>Rhabditina</taxon>
        <taxon>Rhabditomorpha</taxon>
        <taxon>Rhabditoidea</taxon>
        <taxon>Rhabditidae</taxon>
        <taxon>Peloderinae</taxon>
        <taxon>Caenorhabditis</taxon>
    </lineage>
</organism>